<keyword evidence="6 8" id="KW-0418">Kinase</keyword>
<keyword evidence="7 8" id="KW-0067">ATP-binding</keyword>
<feature type="binding site" evidence="8">
    <location>
        <position position="64"/>
    </location>
    <ligand>
        <name>substrate</name>
    </ligand>
</feature>
<dbReference type="EMBL" id="CP049869">
    <property type="protein sequence ID" value="QIK78307.1"/>
    <property type="molecule type" value="Genomic_DNA"/>
</dbReference>
<feature type="region of interest" description="Disordered" evidence="9">
    <location>
        <begin position="193"/>
        <end position="223"/>
    </location>
</feature>
<dbReference type="SUPFAM" id="SSF88697">
    <property type="entry name" value="PUA domain-like"/>
    <property type="match status" value="1"/>
</dbReference>
<evidence type="ECO:0000256" key="1">
    <source>
        <dbReference type="ARBA" id="ARBA00022490"/>
    </source>
</evidence>
<dbReference type="GO" id="GO:0003723">
    <property type="term" value="F:RNA binding"/>
    <property type="evidence" value="ECO:0007669"/>
    <property type="project" value="InterPro"/>
</dbReference>
<keyword evidence="5 8" id="KW-0547">Nucleotide-binding</keyword>
<gene>
    <name evidence="8" type="primary">proB</name>
    <name evidence="11" type="ORF">G7077_04730</name>
</gene>
<dbReference type="GO" id="GO:0055129">
    <property type="term" value="P:L-proline biosynthetic process"/>
    <property type="evidence" value="ECO:0007669"/>
    <property type="project" value="UniProtKB-UniRule"/>
</dbReference>
<dbReference type="PROSITE" id="PS00902">
    <property type="entry name" value="GLUTAMATE_5_KINASE"/>
    <property type="match status" value="1"/>
</dbReference>
<dbReference type="InterPro" id="IPR011529">
    <property type="entry name" value="Glu_5kinase"/>
</dbReference>
<evidence type="ECO:0000256" key="2">
    <source>
        <dbReference type="ARBA" id="ARBA00022605"/>
    </source>
</evidence>
<dbReference type="RefSeq" id="WP_166410700.1">
    <property type="nucleotide sequence ID" value="NZ_CP049869.1"/>
</dbReference>
<dbReference type="HAMAP" id="MF_00456">
    <property type="entry name" value="ProB"/>
    <property type="match status" value="1"/>
</dbReference>
<dbReference type="PROSITE" id="PS50890">
    <property type="entry name" value="PUA"/>
    <property type="match status" value="1"/>
</dbReference>
<evidence type="ECO:0000256" key="4">
    <source>
        <dbReference type="ARBA" id="ARBA00022679"/>
    </source>
</evidence>
<dbReference type="NCBIfam" id="TIGR01027">
    <property type="entry name" value="proB"/>
    <property type="match status" value="1"/>
</dbReference>
<keyword evidence="1 8" id="KW-0963">Cytoplasm</keyword>
<dbReference type="InterPro" id="IPR005715">
    <property type="entry name" value="Glu_5kinase/COase_Synthase"/>
</dbReference>
<feature type="domain" description="PUA" evidence="10">
    <location>
        <begin position="290"/>
        <end position="372"/>
    </location>
</feature>
<dbReference type="PANTHER" id="PTHR43654">
    <property type="entry name" value="GLUTAMATE 5-KINASE"/>
    <property type="match status" value="1"/>
</dbReference>
<comment type="similarity">
    <text evidence="8">Belongs to the glutamate 5-kinase family.</text>
</comment>
<accession>A0A6G7YNK0</accession>
<feature type="binding site" evidence="8">
    <location>
        <position position="25"/>
    </location>
    <ligand>
        <name>ATP</name>
        <dbReference type="ChEBI" id="CHEBI:30616"/>
    </ligand>
</feature>
<keyword evidence="12" id="KW-1185">Reference proteome</keyword>
<dbReference type="SUPFAM" id="SSF53633">
    <property type="entry name" value="Carbamate kinase-like"/>
    <property type="match status" value="1"/>
</dbReference>
<dbReference type="Pfam" id="PF00696">
    <property type="entry name" value="AA_kinase"/>
    <property type="match status" value="1"/>
</dbReference>
<dbReference type="Gene3D" id="2.30.130.10">
    <property type="entry name" value="PUA domain"/>
    <property type="match status" value="1"/>
</dbReference>
<protein>
    <recommendedName>
        <fullName evidence="8">Glutamate 5-kinase</fullName>
        <ecNumber evidence="8">2.7.2.11</ecNumber>
    </recommendedName>
    <alternativeName>
        <fullName evidence="8">Gamma-glutamyl kinase</fullName>
        <shortName evidence="8">GK</shortName>
    </alternativeName>
</protein>
<dbReference type="PRINTS" id="PR00474">
    <property type="entry name" value="GLU5KINASE"/>
</dbReference>
<dbReference type="InterPro" id="IPR015947">
    <property type="entry name" value="PUA-like_sf"/>
</dbReference>
<keyword evidence="3 8" id="KW-0641">Proline biosynthesis</keyword>
<proteinExistence type="inferred from homology"/>
<evidence type="ECO:0000259" key="10">
    <source>
        <dbReference type="SMART" id="SM00359"/>
    </source>
</evidence>
<dbReference type="UniPathway" id="UPA00098">
    <property type="reaction ID" value="UER00359"/>
</dbReference>
<dbReference type="Proteomes" id="UP000503222">
    <property type="component" value="Chromosome"/>
</dbReference>
<organism evidence="11 12">
    <name type="scientific">Sphingomonas piscis</name>
    <dbReference type="NCBI Taxonomy" id="2714943"/>
    <lineage>
        <taxon>Bacteria</taxon>
        <taxon>Pseudomonadati</taxon>
        <taxon>Pseudomonadota</taxon>
        <taxon>Alphaproteobacteria</taxon>
        <taxon>Sphingomonadales</taxon>
        <taxon>Sphingomonadaceae</taxon>
        <taxon>Sphingomonas</taxon>
    </lineage>
</organism>
<dbReference type="PANTHER" id="PTHR43654:SF1">
    <property type="entry name" value="ISOPENTENYL PHOSPHATE KINASE"/>
    <property type="match status" value="1"/>
</dbReference>
<dbReference type="InterPro" id="IPR001048">
    <property type="entry name" value="Asp/Glu/Uridylate_kinase"/>
</dbReference>
<dbReference type="InterPro" id="IPR036393">
    <property type="entry name" value="AceGlu_kinase-like_sf"/>
</dbReference>
<dbReference type="SMART" id="SM00359">
    <property type="entry name" value="PUA"/>
    <property type="match status" value="1"/>
</dbReference>
<dbReference type="AlphaFoldDB" id="A0A6G7YNK0"/>
<dbReference type="InterPro" id="IPR036974">
    <property type="entry name" value="PUA_sf"/>
</dbReference>
<dbReference type="InterPro" id="IPR019797">
    <property type="entry name" value="Glutamate_5-kinase_CS"/>
</dbReference>
<evidence type="ECO:0000256" key="5">
    <source>
        <dbReference type="ARBA" id="ARBA00022741"/>
    </source>
</evidence>
<dbReference type="GO" id="GO:0004349">
    <property type="term" value="F:glutamate 5-kinase activity"/>
    <property type="evidence" value="ECO:0007669"/>
    <property type="project" value="UniProtKB-UniRule"/>
</dbReference>
<dbReference type="Gene3D" id="3.40.1160.10">
    <property type="entry name" value="Acetylglutamate kinase-like"/>
    <property type="match status" value="1"/>
</dbReference>
<feature type="binding site" evidence="8">
    <location>
        <begin position="182"/>
        <end position="183"/>
    </location>
    <ligand>
        <name>ATP</name>
        <dbReference type="ChEBI" id="CHEBI:30616"/>
    </ligand>
</feature>
<comment type="pathway">
    <text evidence="8">Amino-acid biosynthesis; L-proline biosynthesis; L-glutamate 5-semialdehyde from L-glutamate: step 1/2.</text>
</comment>
<evidence type="ECO:0000256" key="6">
    <source>
        <dbReference type="ARBA" id="ARBA00022777"/>
    </source>
</evidence>
<keyword evidence="4 8" id="KW-0808">Transferase</keyword>
<feature type="compositionally biased region" description="Basic and acidic residues" evidence="9">
    <location>
        <begin position="203"/>
        <end position="213"/>
    </location>
</feature>
<comment type="subcellular location">
    <subcellularLocation>
        <location evidence="8">Cytoplasm</location>
    </subcellularLocation>
</comment>
<dbReference type="CDD" id="cd21157">
    <property type="entry name" value="PUA_G5K"/>
    <property type="match status" value="1"/>
</dbReference>
<dbReference type="EC" id="2.7.2.11" evidence="8"/>
<evidence type="ECO:0000313" key="11">
    <source>
        <dbReference type="EMBL" id="QIK78307.1"/>
    </source>
</evidence>
<reference evidence="11 12" key="1">
    <citation type="submission" date="2020-03" db="EMBL/GenBank/DDBJ databases">
        <title>Sphingomonas sp. nov., isolated from fish.</title>
        <authorList>
            <person name="Hyun D.-W."/>
            <person name="Bae J.-W."/>
        </authorList>
    </citation>
    <scope>NUCLEOTIDE SEQUENCE [LARGE SCALE GENOMIC DNA]</scope>
    <source>
        <strain evidence="11 12">HDW15B</strain>
    </source>
</reference>
<dbReference type="CDD" id="cd04242">
    <property type="entry name" value="AAK_G5K_ProB"/>
    <property type="match status" value="1"/>
</dbReference>
<dbReference type="KEGG" id="spii:G7077_04730"/>
<dbReference type="Pfam" id="PF01472">
    <property type="entry name" value="PUA"/>
    <property type="match status" value="1"/>
</dbReference>
<dbReference type="GO" id="GO:0005524">
    <property type="term" value="F:ATP binding"/>
    <property type="evidence" value="ECO:0007669"/>
    <property type="project" value="UniProtKB-KW"/>
</dbReference>
<dbReference type="PIRSF" id="PIRSF000729">
    <property type="entry name" value="GK"/>
    <property type="match status" value="1"/>
</dbReference>
<evidence type="ECO:0000256" key="7">
    <source>
        <dbReference type="ARBA" id="ARBA00022840"/>
    </source>
</evidence>
<evidence type="ECO:0000313" key="12">
    <source>
        <dbReference type="Proteomes" id="UP000503222"/>
    </source>
</evidence>
<dbReference type="InterPro" id="IPR001057">
    <property type="entry name" value="Glu/AcGlu_kinase"/>
</dbReference>
<dbReference type="InterPro" id="IPR041739">
    <property type="entry name" value="G5K_ProB"/>
</dbReference>
<feature type="binding site" evidence="8">
    <location>
        <begin position="225"/>
        <end position="231"/>
    </location>
    <ligand>
        <name>ATP</name>
        <dbReference type="ChEBI" id="CHEBI:30616"/>
    </ligand>
</feature>
<sequence>MAQAAALTDSLAASLIGRAKRLVVKVGSSLLIERGQAREAWLATLASDIHALTSQQKQVVIVSSGAVALGRSYLGMKVTSRLDQKQAAAAAGQSLLMQHWQQAFAPTGTRVAQLLLTLDDTEQRRRWLNARATLEVLLGQGALPVINENDSVATDELRYGDNDRLSARAAQMVQADALLLLSDVDGLYSADPSADPNARHIPHLSDVDADSERAASGAKSGGVGTGGMRTKLMAASVARGSGCTTIIASGKEDHPIGRLLNGARATVISAPGTPATAYKQWIAGALAPAGTLTLDHGALAALQSGKSLLPAGITSVSGDFSKGACVAVTDTSGAEIARGVVNYSSRDIGLIKGQATDRIEERLGYRGPDVVIHRNDLVLK</sequence>
<dbReference type="InterPro" id="IPR002478">
    <property type="entry name" value="PUA"/>
</dbReference>
<keyword evidence="2 8" id="KW-0028">Amino-acid biosynthesis</keyword>
<comment type="function">
    <text evidence="8">Catalyzes the transfer of a phosphate group to glutamate to form L-glutamate 5-phosphate.</text>
</comment>
<comment type="catalytic activity">
    <reaction evidence="8">
        <text>L-glutamate + ATP = L-glutamyl 5-phosphate + ADP</text>
        <dbReference type="Rhea" id="RHEA:14877"/>
        <dbReference type="ChEBI" id="CHEBI:29985"/>
        <dbReference type="ChEBI" id="CHEBI:30616"/>
        <dbReference type="ChEBI" id="CHEBI:58274"/>
        <dbReference type="ChEBI" id="CHEBI:456216"/>
        <dbReference type="EC" id="2.7.2.11"/>
    </reaction>
</comment>
<dbReference type="FunFam" id="3.40.1160.10:FF:000018">
    <property type="entry name" value="Glutamate 5-kinase"/>
    <property type="match status" value="1"/>
</dbReference>
<feature type="binding site" evidence="8">
    <location>
        <position position="150"/>
    </location>
    <ligand>
        <name>substrate</name>
    </ligand>
</feature>
<evidence type="ECO:0000256" key="3">
    <source>
        <dbReference type="ARBA" id="ARBA00022650"/>
    </source>
</evidence>
<evidence type="ECO:0000256" key="9">
    <source>
        <dbReference type="SAM" id="MobiDB-lite"/>
    </source>
</evidence>
<evidence type="ECO:0000256" key="8">
    <source>
        <dbReference type="HAMAP-Rule" id="MF_00456"/>
    </source>
</evidence>
<feature type="binding site" evidence="8">
    <location>
        <position position="162"/>
    </location>
    <ligand>
        <name>substrate</name>
    </ligand>
</feature>
<dbReference type="FunFam" id="2.30.130.10:FF:000007">
    <property type="entry name" value="Glutamate 5-kinase"/>
    <property type="match status" value="1"/>
</dbReference>
<dbReference type="GO" id="GO:0005829">
    <property type="term" value="C:cytosol"/>
    <property type="evidence" value="ECO:0007669"/>
    <property type="project" value="TreeGrafter"/>
</dbReference>
<name>A0A6G7YNK0_9SPHN</name>